<dbReference type="OrthoDB" id="2111127at2759"/>
<reference evidence="3" key="1">
    <citation type="submission" date="2021-02" db="EMBL/GenBank/DDBJ databases">
        <authorList>
            <person name="Dougan E. K."/>
            <person name="Rhodes N."/>
            <person name="Thang M."/>
            <person name="Chan C."/>
        </authorList>
    </citation>
    <scope>NUCLEOTIDE SEQUENCE</scope>
</reference>
<dbReference type="EMBL" id="CAJNDS010002786">
    <property type="protein sequence ID" value="CAE7596874.1"/>
    <property type="molecule type" value="Genomic_DNA"/>
</dbReference>
<proteinExistence type="predicted"/>
<keyword evidence="1" id="KW-0106">Calcium</keyword>
<organism evidence="3 4">
    <name type="scientific">Symbiodinium natans</name>
    <dbReference type="NCBI Taxonomy" id="878477"/>
    <lineage>
        <taxon>Eukaryota</taxon>
        <taxon>Sar</taxon>
        <taxon>Alveolata</taxon>
        <taxon>Dinophyceae</taxon>
        <taxon>Suessiales</taxon>
        <taxon>Symbiodiniaceae</taxon>
        <taxon>Symbiodinium</taxon>
    </lineage>
</organism>
<evidence type="ECO:0000256" key="1">
    <source>
        <dbReference type="ARBA" id="ARBA00022837"/>
    </source>
</evidence>
<keyword evidence="4" id="KW-1185">Reference proteome</keyword>
<accession>A0A812V3Z0</accession>
<dbReference type="InterPro" id="IPR011992">
    <property type="entry name" value="EF-hand-dom_pair"/>
</dbReference>
<comment type="caution">
    <text evidence="3">The sequence shown here is derived from an EMBL/GenBank/DDBJ whole genome shotgun (WGS) entry which is preliminary data.</text>
</comment>
<feature type="domain" description="EF-hand" evidence="2">
    <location>
        <begin position="33"/>
        <end position="68"/>
    </location>
</feature>
<dbReference type="Gene3D" id="1.10.238.10">
    <property type="entry name" value="EF-hand"/>
    <property type="match status" value="1"/>
</dbReference>
<dbReference type="SUPFAM" id="SSF47473">
    <property type="entry name" value="EF-hand"/>
    <property type="match status" value="1"/>
</dbReference>
<dbReference type="Pfam" id="PF13499">
    <property type="entry name" value="EF-hand_7"/>
    <property type="match status" value="1"/>
</dbReference>
<gene>
    <name evidence="3" type="primary">CMD1</name>
    <name evidence="3" type="ORF">SNAT2548_LOCUS33963</name>
</gene>
<dbReference type="Pfam" id="PF20524">
    <property type="entry name" value="DUF6739"/>
    <property type="match status" value="2"/>
</dbReference>
<dbReference type="SMART" id="SM00054">
    <property type="entry name" value="EFh"/>
    <property type="match status" value="2"/>
</dbReference>
<dbReference type="InterPro" id="IPR002048">
    <property type="entry name" value="EF_hand_dom"/>
</dbReference>
<dbReference type="AlphaFoldDB" id="A0A812V3Z0"/>
<dbReference type="InterPro" id="IPR018247">
    <property type="entry name" value="EF_Hand_1_Ca_BS"/>
</dbReference>
<protein>
    <submittedName>
        <fullName evidence="3">CMD1 protein</fullName>
    </submittedName>
</protein>
<dbReference type="Proteomes" id="UP000604046">
    <property type="component" value="Unassembled WGS sequence"/>
</dbReference>
<evidence type="ECO:0000313" key="3">
    <source>
        <dbReference type="EMBL" id="CAE7596874.1"/>
    </source>
</evidence>
<dbReference type="InterPro" id="IPR046627">
    <property type="entry name" value="DUF6739"/>
</dbReference>
<name>A0A812V3Z0_9DINO</name>
<evidence type="ECO:0000313" key="4">
    <source>
        <dbReference type="Proteomes" id="UP000604046"/>
    </source>
</evidence>
<dbReference type="PROSITE" id="PS00018">
    <property type="entry name" value="EF_HAND_1"/>
    <property type="match status" value="2"/>
</dbReference>
<sequence length="649" mass="72241">MPLWSLLRLCRPLPRQRGLRSFTDVSKTVAAKKWRETYRQLFQAADKDNNGYLDLPEVKNLMLKYLQVGEKGGAWALTEEYIDLCISRADANSDGRIDLDEFVHLLVMHLPDARIAADAEFTTNPQECIRLWSQERAQRLAKSVVSATLDRVGIQRLAICTGITLGAATVEAMLLVNSSHPAALLFILRYAVEQLLPSVVWLTQEAALVADAMGYNPTDILFLATEDPSQKAARMLAAGQCHAVRSVAAGFGLLGQMFRLVQITANTKKQFKERVQLGEEPPLSSGANECVIRLCGDFSFATYTTASKKGKYHVLPVLDPRRMPMLAEKMTFGFRYPRFLGVKTKLWGQPDVWQPLLGDAVRPSWLLKGASGQGILCLEVDGTERTEILLFGRTREIGIAQASNAFRAISSVVLQSLSVQGMDASSIRLLRVYLGDSHELAVTGAGARYTCRERVQSRCEADVLVDFHAPILQRLRLWALDFAVLAPTSDQDPFPTFCFETSCPERFQNVAHLMRDTAYVVDQVSAVKIQKTMGQPLPRLIHYPSTAETVNAAYALARLEKYGCHPKQTLVLCERDWGARQVRELNAGFQVLSAADIIDDLLREVRQWARHGFTGPEIQSELDRRYAVTLKLLRSAMHASASSACAVQK</sequence>
<feature type="domain" description="EF-hand" evidence="2">
    <location>
        <begin position="77"/>
        <end position="112"/>
    </location>
</feature>
<dbReference type="PROSITE" id="PS50222">
    <property type="entry name" value="EF_HAND_2"/>
    <property type="match status" value="2"/>
</dbReference>
<dbReference type="GO" id="GO:0005509">
    <property type="term" value="F:calcium ion binding"/>
    <property type="evidence" value="ECO:0007669"/>
    <property type="project" value="InterPro"/>
</dbReference>
<evidence type="ECO:0000259" key="2">
    <source>
        <dbReference type="PROSITE" id="PS50222"/>
    </source>
</evidence>